<keyword evidence="4" id="KW-0472">Membrane</keyword>
<keyword evidence="3" id="KW-1133">Transmembrane helix</keyword>
<proteinExistence type="predicted"/>
<keyword evidence="5" id="KW-0175">Coiled coil</keyword>
<dbReference type="InterPro" id="IPR021147">
    <property type="entry name" value="DUF697"/>
</dbReference>
<keyword evidence="7" id="KW-1185">Reference proteome</keyword>
<sequence>MTLAEDEMAVKLERPILMGGIGLSLGLWLLQSLQHSASEFGQMMLFSLALGSAGLWWWKQQGTEPLQLSPPPESLNQDLVEKAIAQTQALIQRLATETATQDSRLEALQQQTEQLKTHLQRTNLNIALVGNKGVGKTALLQRLQSDWLTQQSQTLSLTEVSATDLNSPIPNLTTADVVLFVTGGDLTDPEFKILSGLVANYHRVILVWNKQDQYLVGDQPVILQQLKTTLTGVLSSDDIIAIAASPNPVKVRQHQEDGTVQEWLEAQSPILDLLTKHLDFIVSQEQQALVLATTYREALGLRQEAKEIVNQLRREQALPLIEQYQWIAAAATVANPVPALDMLATAAVNAQLVMDLGAIYQQKFSLQQGQEVATTISTQMLKLGFVEISTQTLTSLLKSNTVTFIAGSLVQGVSAAYLTRIAGLSLIEYFQAQDIQLEAPENPSLNWDNLKKTLQTVFQQNQQASLLQSFVTQAINYFTVQFKPKQTVESSVS</sequence>
<evidence type="ECO:0000256" key="2">
    <source>
        <dbReference type="ARBA" id="ARBA00022692"/>
    </source>
</evidence>
<name>A0A1J1LJD6_9CYAN</name>
<protein>
    <recommendedName>
        <fullName evidence="8">DUF697 domain-containing protein</fullName>
    </recommendedName>
</protein>
<dbReference type="STRING" id="671072.PL9214430126"/>
<evidence type="ECO:0000256" key="1">
    <source>
        <dbReference type="ARBA" id="ARBA00004141"/>
    </source>
</evidence>
<evidence type="ECO:0000256" key="3">
    <source>
        <dbReference type="ARBA" id="ARBA00022989"/>
    </source>
</evidence>
<dbReference type="InterPro" id="IPR027417">
    <property type="entry name" value="P-loop_NTPase"/>
</dbReference>
<comment type="subcellular location">
    <subcellularLocation>
        <location evidence="1">Membrane</location>
        <topology evidence="1">Multi-pass membrane protein</topology>
    </subcellularLocation>
</comment>
<evidence type="ECO:0000256" key="4">
    <source>
        <dbReference type="ARBA" id="ARBA00023136"/>
    </source>
</evidence>
<dbReference type="EMBL" id="CZDF01000148">
    <property type="protein sequence ID" value="CUR32154.1"/>
    <property type="molecule type" value="Genomic_DNA"/>
</dbReference>
<accession>A0A1J1LJD6</accession>
<evidence type="ECO:0000313" key="7">
    <source>
        <dbReference type="Proteomes" id="UP000184315"/>
    </source>
</evidence>
<dbReference type="Gene3D" id="3.40.50.300">
    <property type="entry name" value="P-loop containing nucleotide triphosphate hydrolases"/>
    <property type="match status" value="1"/>
</dbReference>
<gene>
    <name evidence="6" type="ORF">PL9214430126</name>
</gene>
<organism evidence="6 7">
    <name type="scientific">Planktothrix tepida PCC 9214</name>
    <dbReference type="NCBI Taxonomy" id="671072"/>
    <lineage>
        <taxon>Bacteria</taxon>
        <taxon>Bacillati</taxon>
        <taxon>Cyanobacteriota</taxon>
        <taxon>Cyanophyceae</taxon>
        <taxon>Oscillatoriophycideae</taxon>
        <taxon>Oscillatoriales</taxon>
        <taxon>Microcoleaceae</taxon>
        <taxon>Planktothrix</taxon>
    </lineage>
</organism>
<dbReference type="Proteomes" id="UP000184315">
    <property type="component" value="Unassembled WGS sequence"/>
</dbReference>
<keyword evidence="2" id="KW-0812">Transmembrane</keyword>
<dbReference type="AlphaFoldDB" id="A0A1J1LJD6"/>
<dbReference type="SUPFAM" id="SSF52540">
    <property type="entry name" value="P-loop containing nucleoside triphosphate hydrolases"/>
    <property type="match status" value="1"/>
</dbReference>
<dbReference type="Pfam" id="PF05128">
    <property type="entry name" value="DUF697"/>
    <property type="match status" value="1"/>
</dbReference>
<reference evidence="7" key="1">
    <citation type="submission" date="2015-10" db="EMBL/GenBank/DDBJ databases">
        <authorList>
            <person name="Regsiter A."/>
            <person name="william w."/>
        </authorList>
    </citation>
    <scope>NUCLEOTIDE SEQUENCE [LARGE SCALE GENOMIC DNA]</scope>
</reference>
<feature type="coiled-coil region" evidence="5">
    <location>
        <begin position="91"/>
        <end position="125"/>
    </location>
</feature>
<evidence type="ECO:0008006" key="8">
    <source>
        <dbReference type="Google" id="ProtNLM"/>
    </source>
</evidence>
<evidence type="ECO:0000313" key="6">
    <source>
        <dbReference type="EMBL" id="CUR32154.1"/>
    </source>
</evidence>
<evidence type="ECO:0000256" key="5">
    <source>
        <dbReference type="SAM" id="Coils"/>
    </source>
</evidence>
<dbReference type="GO" id="GO:0016020">
    <property type="term" value="C:membrane"/>
    <property type="evidence" value="ECO:0007669"/>
    <property type="project" value="UniProtKB-SubCell"/>
</dbReference>